<dbReference type="SMART" id="SM00962">
    <property type="entry name" value="SRP54"/>
    <property type="match status" value="1"/>
</dbReference>
<dbReference type="PANTHER" id="PTHR43134:SF1">
    <property type="entry name" value="SIGNAL RECOGNITION PARTICLE RECEPTOR SUBUNIT ALPHA"/>
    <property type="match status" value="1"/>
</dbReference>
<evidence type="ECO:0000256" key="10">
    <source>
        <dbReference type="SAM" id="MobiDB-lite"/>
    </source>
</evidence>
<evidence type="ECO:0000256" key="6">
    <source>
        <dbReference type="ARBA" id="ARBA00023136"/>
    </source>
</evidence>
<dbReference type="GO" id="GO:0005525">
    <property type="term" value="F:GTP binding"/>
    <property type="evidence" value="ECO:0007669"/>
    <property type="project" value="UniProtKB-UniRule"/>
</dbReference>
<dbReference type="Pfam" id="PF02881">
    <property type="entry name" value="SRP54_N"/>
    <property type="match status" value="1"/>
</dbReference>
<dbReference type="PANTHER" id="PTHR43134">
    <property type="entry name" value="SIGNAL RECOGNITION PARTICLE RECEPTOR SUBUNIT ALPHA"/>
    <property type="match status" value="1"/>
</dbReference>
<feature type="binding site" evidence="9">
    <location>
        <begin position="499"/>
        <end position="502"/>
    </location>
    <ligand>
        <name>GTP</name>
        <dbReference type="ChEBI" id="CHEBI:37565"/>
    </ligand>
</feature>
<evidence type="ECO:0000313" key="12">
    <source>
        <dbReference type="EMBL" id="KRL57305.1"/>
    </source>
</evidence>
<feature type="compositionally biased region" description="Polar residues" evidence="10">
    <location>
        <begin position="128"/>
        <end position="157"/>
    </location>
</feature>
<reference evidence="12 13" key="1">
    <citation type="journal article" date="2015" name="Genome Announc.">
        <title>Expanding the biotechnology potential of lactobacilli through comparative genomics of 213 strains and associated genera.</title>
        <authorList>
            <person name="Sun Z."/>
            <person name="Harris H.M."/>
            <person name="McCann A."/>
            <person name="Guo C."/>
            <person name="Argimon S."/>
            <person name="Zhang W."/>
            <person name="Yang X."/>
            <person name="Jeffery I.B."/>
            <person name="Cooney J.C."/>
            <person name="Kagawa T.F."/>
            <person name="Liu W."/>
            <person name="Song Y."/>
            <person name="Salvetti E."/>
            <person name="Wrobel A."/>
            <person name="Rasinkangas P."/>
            <person name="Parkhill J."/>
            <person name="Rea M.C."/>
            <person name="O'Sullivan O."/>
            <person name="Ritari J."/>
            <person name="Douillard F.P."/>
            <person name="Paul Ross R."/>
            <person name="Yang R."/>
            <person name="Briner A.E."/>
            <person name="Felis G.E."/>
            <person name="de Vos W.M."/>
            <person name="Barrangou R."/>
            <person name="Klaenhammer T.R."/>
            <person name="Caufield P.W."/>
            <person name="Cui Y."/>
            <person name="Zhang H."/>
            <person name="O'Toole P.W."/>
        </authorList>
    </citation>
    <scope>NUCLEOTIDE SEQUENCE [LARGE SCALE GENOMIC DNA]</scope>
    <source>
        <strain evidence="12 13">DSM 15814</strain>
    </source>
</reference>
<organism evidence="12 13">
    <name type="scientific">Furfurilactobacillus rossiae DSM 15814</name>
    <dbReference type="NCBI Taxonomy" id="1114972"/>
    <lineage>
        <taxon>Bacteria</taxon>
        <taxon>Bacillati</taxon>
        <taxon>Bacillota</taxon>
        <taxon>Bacilli</taxon>
        <taxon>Lactobacillales</taxon>
        <taxon>Lactobacillaceae</taxon>
        <taxon>Furfurilactobacillus</taxon>
    </lineage>
</organism>
<dbReference type="HAMAP" id="MF_00920">
    <property type="entry name" value="FtsY"/>
    <property type="match status" value="1"/>
</dbReference>
<protein>
    <recommendedName>
        <fullName evidence="9">Signal recognition particle receptor FtsY</fullName>
        <shortName evidence="9">SRP receptor</shortName>
        <ecNumber evidence="9">3.6.5.4</ecNumber>
    </recommendedName>
</protein>
<dbReference type="InterPro" id="IPR004390">
    <property type="entry name" value="SR_rcpt_FtsY"/>
</dbReference>
<comment type="subunit">
    <text evidence="9">Part of the signal recognition particle protein translocation system, which is composed of SRP and FtsY.</text>
</comment>
<feature type="compositionally biased region" description="Basic and acidic residues" evidence="10">
    <location>
        <begin position="1"/>
        <end position="20"/>
    </location>
</feature>
<feature type="region of interest" description="Disordered" evidence="10">
    <location>
        <begin position="181"/>
        <end position="245"/>
    </location>
</feature>
<dbReference type="InterPro" id="IPR003593">
    <property type="entry name" value="AAA+_ATPase"/>
</dbReference>
<dbReference type="InterPro" id="IPR013822">
    <property type="entry name" value="Signal_recog_particl_SRP54_hlx"/>
</dbReference>
<feature type="compositionally biased region" description="Polar residues" evidence="10">
    <location>
        <begin position="66"/>
        <end position="79"/>
    </location>
</feature>
<dbReference type="GO" id="GO:0003924">
    <property type="term" value="F:GTPase activity"/>
    <property type="evidence" value="ECO:0007669"/>
    <property type="project" value="UniProtKB-UniRule"/>
</dbReference>
<feature type="compositionally biased region" description="Low complexity" evidence="10">
    <location>
        <begin position="22"/>
        <end position="33"/>
    </location>
</feature>
<feature type="binding site" evidence="9">
    <location>
        <begin position="353"/>
        <end position="360"/>
    </location>
    <ligand>
        <name>GTP</name>
        <dbReference type="ChEBI" id="CHEBI:37565"/>
    </ligand>
</feature>
<dbReference type="OrthoDB" id="9804720at2"/>
<dbReference type="GO" id="GO:0005737">
    <property type="term" value="C:cytoplasm"/>
    <property type="evidence" value="ECO:0007669"/>
    <property type="project" value="UniProtKB-SubCell"/>
</dbReference>
<feature type="compositionally biased region" description="Polar residues" evidence="10">
    <location>
        <begin position="34"/>
        <end position="54"/>
    </location>
</feature>
<dbReference type="SMART" id="SM00963">
    <property type="entry name" value="SRP54_N"/>
    <property type="match status" value="1"/>
</dbReference>
<dbReference type="FunFam" id="3.40.50.300:FF:000053">
    <property type="entry name" value="Signal recognition particle receptor FtsY"/>
    <property type="match status" value="1"/>
</dbReference>
<feature type="domain" description="SRP54-type proteins GTP-binding" evidence="11">
    <location>
        <begin position="520"/>
        <end position="533"/>
    </location>
</feature>
<evidence type="ECO:0000256" key="3">
    <source>
        <dbReference type="ARBA" id="ARBA00022741"/>
    </source>
</evidence>
<feature type="compositionally biased region" description="Low complexity" evidence="10">
    <location>
        <begin position="88"/>
        <end position="100"/>
    </location>
</feature>
<accession>A0A0R1RM19</accession>
<dbReference type="RefSeq" id="WP_017261793.1">
    <property type="nucleotide sequence ID" value="NZ_AUAW01000001.1"/>
</dbReference>
<dbReference type="eggNOG" id="COG0552">
    <property type="taxonomic scope" value="Bacteria"/>
</dbReference>
<dbReference type="Gene3D" id="3.40.50.300">
    <property type="entry name" value="P-loop containing nucleotide triphosphate hydrolases"/>
    <property type="match status" value="1"/>
</dbReference>
<keyword evidence="4 9" id="KW-0378">Hydrolase</keyword>
<keyword evidence="5 9" id="KW-0342">GTP-binding</keyword>
<dbReference type="GO" id="GO:0005047">
    <property type="term" value="F:signal recognition particle binding"/>
    <property type="evidence" value="ECO:0007669"/>
    <property type="project" value="TreeGrafter"/>
</dbReference>
<name>A0A0R1RM19_9LACO</name>
<evidence type="ECO:0000256" key="9">
    <source>
        <dbReference type="HAMAP-Rule" id="MF_00920"/>
    </source>
</evidence>
<feature type="binding site" evidence="9">
    <location>
        <begin position="435"/>
        <end position="439"/>
    </location>
    <ligand>
        <name>GTP</name>
        <dbReference type="ChEBI" id="CHEBI:37565"/>
    </ligand>
</feature>
<feature type="compositionally biased region" description="Low complexity" evidence="10">
    <location>
        <begin position="190"/>
        <end position="231"/>
    </location>
</feature>
<dbReference type="SUPFAM" id="SSF47364">
    <property type="entry name" value="Domain of the SRP/SRP receptor G-proteins"/>
    <property type="match status" value="1"/>
</dbReference>
<dbReference type="GO" id="GO:0006614">
    <property type="term" value="P:SRP-dependent cotranslational protein targeting to membrane"/>
    <property type="evidence" value="ECO:0007669"/>
    <property type="project" value="InterPro"/>
</dbReference>
<dbReference type="STRING" id="1114972.FD35_GL000318"/>
<keyword evidence="2 9" id="KW-0963">Cytoplasm</keyword>
<sequence>MGLFDIFRRRNAEENKKDSEQASESSEATAQSTIDSAATQSANSGSELAKTSASVEGDQDHDSQSGHDLQTPSAANSQHGKSDEAMGSATESTTASSAASLVTDEGDEASAQKSGLNADSDRNEDHQQSTASVASLTDSQTSEAKSAVASSNVTSGLTARQSVANSIAAARQLAHRTASLSADAAEKSAAEQQASELPSQSEQVSHSVASESAVSTAVSASENNASESKSTQTSESATDTRTDAELYDQGLAKSRKTLGDRLNAFLANFRSVDEDFFDDLEETLIGADVGFNTAVQITDELRDEVKLKNAKKQQDVENVIVEKLVNLYDQDGADENIAVNMAKSGPTVIFFVGVNGVGKTTTVGKMANMYKQQGKKVLLAAADTFRAGAIEQLQVWGQRDGVPVVALPERSDPAAVVFDAVQRAKDEHFDILMVDTAGRLQNKVNLMNELSKMKRVLTREIPEAPHEVLLVLDATTGQNALNQAKTFGEITAVTGIVLTKLDGTAKGGIVLAIRNEMHLPVKFVGLGEQVNDLRPFDANEFVYGLFKGLIKE</sequence>
<evidence type="ECO:0000256" key="2">
    <source>
        <dbReference type="ARBA" id="ARBA00022490"/>
    </source>
</evidence>
<dbReference type="Proteomes" id="UP000051999">
    <property type="component" value="Unassembled WGS sequence"/>
</dbReference>
<dbReference type="Gene3D" id="1.20.120.140">
    <property type="entry name" value="Signal recognition particle SRP54, nucleotide-binding domain"/>
    <property type="match status" value="1"/>
</dbReference>
<evidence type="ECO:0000259" key="11">
    <source>
        <dbReference type="PROSITE" id="PS00300"/>
    </source>
</evidence>
<keyword evidence="1 9" id="KW-1003">Cell membrane</keyword>
<comment type="similarity">
    <text evidence="9">Belongs to the GTP-binding SRP family. FtsY subfamily.</text>
</comment>
<dbReference type="EC" id="3.6.5.4" evidence="9"/>
<evidence type="ECO:0000256" key="1">
    <source>
        <dbReference type="ARBA" id="ARBA00022475"/>
    </source>
</evidence>
<comment type="function">
    <text evidence="9">Involved in targeting and insertion of nascent membrane proteins into the cytoplasmic membrane. Acts as a receptor for the complex formed by the signal recognition particle (SRP) and the ribosome-nascent chain (RNC).</text>
</comment>
<evidence type="ECO:0000313" key="13">
    <source>
        <dbReference type="Proteomes" id="UP000051999"/>
    </source>
</evidence>
<comment type="catalytic activity">
    <reaction evidence="8 9">
        <text>GTP + H2O = GDP + phosphate + H(+)</text>
        <dbReference type="Rhea" id="RHEA:19669"/>
        <dbReference type="ChEBI" id="CHEBI:15377"/>
        <dbReference type="ChEBI" id="CHEBI:15378"/>
        <dbReference type="ChEBI" id="CHEBI:37565"/>
        <dbReference type="ChEBI" id="CHEBI:43474"/>
        <dbReference type="ChEBI" id="CHEBI:58189"/>
        <dbReference type="EC" id="3.6.5.4"/>
    </reaction>
</comment>
<evidence type="ECO:0000256" key="8">
    <source>
        <dbReference type="ARBA" id="ARBA00048027"/>
    </source>
</evidence>
<dbReference type="GO" id="GO:0005886">
    <property type="term" value="C:plasma membrane"/>
    <property type="evidence" value="ECO:0007669"/>
    <property type="project" value="UniProtKB-SubCell"/>
</dbReference>
<dbReference type="NCBIfam" id="TIGR00064">
    <property type="entry name" value="ftsY"/>
    <property type="match status" value="1"/>
</dbReference>
<evidence type="ECO:0000256" key="7">
    <source>
        <dbReference type="ARBA" id="ARBA00023170"/>
    </source>
</evidence>
<dbReference type="Pfam" id="PF00448">
    <property type="entry name" value="SRP54"/>
    <property type="match status" value="1"/>
</dbReference>
<dbReference type="AlphaFoldDB" id="A0A0R1RM19"/>
<dbReference type="SUPFAM" id="SSF52540">
    <property type="entry name" value="P-loop containing nucleoside triphosphate hydrolases"/>
    <property type="match status" value="1"/>
</dbReference>
<dbReference type="EMBL" id="AZFF01000001">
    <property type="protein sequence ID" value="KRL57305.1"/>
    <property type="molecule type" value="Genomic_DNA"/>
</dbReference>
<dbReference type="InterPro" id="IPR027417">
    <property type="entry name" value="P-loop_NTPase"/>
</dbReference>
<comment type="caution">
    <text evidence="12">The sequence shown here is derived from an EMBL/GenBank/DDBJ whole genome shotgun (WGS) entry which is preliminary data.</text>
</comment>
<gene>
    <name evidence="9" type="primary">ftsY</name>
    <name evidence="12" type="ORF">FD35_GL000318</name>
</gene>
<keyword evidence="7 9" id="KW-0675">Receptor</keyword>
<comment type="subcellular location">
    <subcellularLocation>
        <location evidence="9">Cell membrane</location>
        <topology evidence="9">Peripheral membrane protein</topology>
        <orientation evidence="9">Cytoplasmic side</orientation>
    </subcellularLocation>
    <subcellularLocation>
        <location evidence="9">Cytoplasm</location>
    </subcellularLocation>
</comment>
<dbReference type="CDD" id="cd17874">
    <property type="entry name" value="FtsY"/>
    <property type="match status" value="1"/>
</dbReference>
<dbReference type="InterPro" id="IPR036225">
    <property type="entry name" value="SRP/SRP_N"/>
</dbReference>
<proteinExistence type="inferred from homology"/>
<feature type="region of interest" description="Disordered" evidence="10">
    <location>
        <begin position="1"/>
        <end position="157"/>
    </location>
</feature>
<dbReference type="PATRIC" id="fig|1114972.6.peg.318"/>
<dbReference type="InterPro" id="IPR042101">
    <property type="entry name" value="SRP54_N_sf"/>
</dbReference>
<dbReference type="SMART" id="SM00382">
    <property type="entry name" value="AAA"/>
    <property type="match status" value="1"/>
</dbReference>
<keyword evidence="6 9" id="KW-0472">Membrane</keyword>
<keyword evidence="13" id="KW-1185">Reference proteome</keyword>
<dbReference type="PROSITE" id="PS00300">
    <property type="entry name" value="SRP54"/>
    <property type="match status" value="1"/>
</dbReference>
<dbReference type="FunFam" id="1.20.120.140:FF:000002">
    <property type="entry name" value="Signal recognition particle receptor FtsY"/>
    <property type="match status" value="1"/>
</dbReference>
<keyword evidence="3 9" id="KW-0547">Nucleotide-binding</keyword>
<dbReference type="InterPro" id="IPR000897">
    <property type="entry name" value="SRP54_GTPase_dom"/>
</dbReference>
<evidence type="ECO:0000256" key="5">
    <source>
        <dbReference type="ARBA" id="ARBA00023134"/>
    </source>
</evidence>
<evidence type="ECO:0000256" key="4">
    <source>
        <dbReference type="ARBA" id="ARBA00022801"/>
    </source>
</evidence>